<feature type="non-terminal residue" evidence="1">
    <location>
        <position position="1"/>
    </location>
</feature>
<comment type="caution">
    <text evidence="1">The sequence shown here is derived from an EMBL/GenBank/DDBJ whole genome shotgun (WGS) entry which is preliminary data.</text>
</comment>
<proteinExistence type="predicted"/>
<gene>
    <name evidence="1" type="primary">A07p006700.1_BraROA</name>
    <name evidence="1" type="ORF">IGI04_025610</name>
</gene>
<evidence type="ECO:0000313" key="1">
    <source>
        <dbReference type="EMBL" id="KAG5377768.1"/>
    </source>
</evidence>
<evidence type="ECO:0000313" key="2">
    <source>
        <dbReference type="Proteomes" id="UP000823674"/>
    </source>
</evidence>
<sequence length="87" mass="9922">KTSRAKAHSYTTDTKFNDGQSCKQCKKVIVYCCPYGCRATSLKRPTEPELIHVPHTPNLRMDSLARSARKQSSIVVYMDAELLIWFT</sequence>
<organism evidence="1 2">
    <name type="scientific">Brassica rapa subsp. trilocularis</name>
    <dbReference type="NCBI Taxonomy" id="1813537"/>
    <lineage>
        <taxon>Eukaryota</taxon>
        <taxon>Viridiplantae</taxon>
        <taxon>Streptophyta</taxon>
        <taxon>Embryophyta</taxon>
        <taxon>Tracheophyta</taxon>
        <taxon>Spermatophyta</taxon>
        <taxon>Magnoliopsida</taxon>
        <taxon>eudicotyledons</taxon>
        <taxon>Gunneridae</taxon>
        <taxon>Pentapetalae</taxon>
        <taxon>rosids</taxon>
        <taxon>malvids</taxon>
        <taxon>Brassicales</taxon>
        <taxon>Brassicaceae</taxon>
        <taxon>Brassiceae</taxon>
        <taxon>Brassica</taxon>
    </lineage>
</organism>
<protein>
    <submittedName>
        <fullName evidence="1">Uncharacterized protein</fullName>
    </submittedName>
</protein>
<dbReference type="Proteomes" id="UP000823674">
    <property type="component" value="Chromosome A07"/>
</dbReference>
<accession>A0ABQ7KTJ2</accession>
<keyword evidence="2" id="KW-1185">Reference proteome</keyword>
<reference evidence="1 2" key="1">
    <citation type="submission" date="2021-03" db="EMBL/GenBank/DDBJ databases">
        <authorList>
            <person name="King G.J."/>
            <person name="Bancroft I."/>
            <person name="Baten A."/>
            <person name="Bloomfield J."/>
            <person name="Borpatragohain P."/>
            <person name="He Z."/>
            <person name="Irish N."/>
            <person name="Irwin J."/>
            <person name="Liu K."/>
            <person name="Mauleon R.P."/>
            <person name="Moore J."/>
            <person name="Morris R."/>
            <person name="Ostergaard L."/>
            <person name="Wang B."/>
            <person name="Wells R."/>
        </authorList>
    </citation>
    <scope>NUCLEOTIDE SEQUENCE [LARGE SCALE GENOMIC DNA]</scope>
    <source>
        <strain evidence="1">R-o-18</strain>
        <tissue evidence="1">Leaf</tissue>
    </source>
</reference>
<dbReference type="EMBL" id="JADBGQ010000009">
    <property type="protein sequence ID" value="KAG5377768.1"/>
    <property type="molecule type" value="Genomic_DNA"/>
</dbReference>
<name>A0ABQ7KTJ2_BRACM</name>